<dbReference type="InterPro" id="IPR006311">
    <property type="entry name" value="TAT_signal"/>
</dbReference>
<accession>A0A172TH30</accession>
<dbReference type="Proteomes" id="UP000076927">
    <property type="component" value="Chromosome"/>
</dbReference>
<evidence type="ECO:0000313" key="3">
    <source>
        <dbReference type="Proteomes" id="UP000076927"/>
    </source>
</evidence>
<dbReference type="AlphaFoldDB" id="A0A172TH30"/>
<dbReference type="GO" id="GO:0009245">
    <property type="term" value="P:lipid A biosynthetic process"/>
    <property type="evidence" value="ECO:0007669"/>
    <property type="project" value="TreeGrafter"/>
</dbReference>
<dbReference type="InterPro" id="IPR051158">
    <property type="entry name" value="Metallophosphoesterase_sf"/>
</dbReference>
<protein>
    <submittedName>
        <fullName evidence="2">Phosphoesterase</fullName>
    </submittedName>
</protein>
<dbReference type="OrthoDB" id="9780884at2"/>
<keyword evidence="3" id="KW-1185">Reference proteome</keyword>
<dbReference type="SUPFAM" id="SSF56300">
    <property type="entry name" value="Metallo-dependent phosphatases"/>
    <property type="match status" value="1"/>
</dbReference>
<gene>
    <name evidence="2" type="ORF">SY83_08255</name>
</gene>
<feature type="domain" description="Calcineurin-like phosphoesterase" evidence="1">
    <location>
        <begin position="61"/>
        <end position="223"/>
    </location>
</feature>
<dbReference type="EMBL" id="CP011388">
    <property type="protein sequence ID" value="ANE46266.1"/>
    <property type="molecule type" value="Genomic_DNA"/>
</dbReference>
<dbReference type="KEGG" id="pswu:SY83_08255"/>
<dbReference type="InterPro" id="IPR029052">
    <property type="entry name" value="Metallo-depent_PP-like"/>
</dbReference>
<proteinExistence type="predicted"/>
<organism evidence="2 3">
    <name type="scientific">Paenibacillus swuensis</name>
    <dbReference type="NCBI Taxonomy" id="1178515"/>
    <lineage>
        <taxon>Bacteria</taxon>
        <taxon>Bacillati</taxon>
        <taxon>Bacillota</taxon>
        <taxon>Bacilli</taxon>
        <taxon>Bacillales</taxon>
        <taxon>Paenibacillaceae</taxon>
        <taxon>Paenibacillus</taxon>
    </lineage>
</organism>
<dbReference type="Gene3D" id="3.60.21.10">
    <property type="match status" value="1"/>
</dbReference>
<dbReference type="GO" id="GO:0016020">
    <property type="term" value="C:membrane"/>
    <property type="evidence" value="ECO:0007669"/>
    <property type="project" value="GOC"/>
</dbReference>
<dbReference type="PANTHER" id="PTHR31302">
    <property type="entry name" value="TRANSMEMBRANE PROTEIN WITH METALLOPHOSPHOESTERASE DOMAIN-RELATED"/>
    <property type="match status" value="1"/>
</dbReference>
<dbReference type="InterPro" id="IPR004843">
    <property type="entry name" value="Calcineurin-like_PHP"/>
</dbReference>
<reference evidence="2 3" key="1">
    <citation type="submission" date="2015-01" db="EMBL/GenBank/DDBJ databases">
        <title>Paenibacillus swuensis/DY6/whole genome sequencing.</title>
        <authorList>
            <person name="Kim M.K."/>
            <person name="Srinivasan S."/>
            <person name="Lee J.-J."/>
        </authorList>
    </citation>
    <scope>NUCLEOTIDE SEQUENCE [LARGE SCALE GENOMIC DNA]</scope>
    <source>
        <strain evidence="2 3">DY6</strain>
    </source>
</reference>
<dbReference type="PANTHER" id="PTHR31302:SF25">
    <property type="entry name" value="PHOSPHOESTERASE"/>
    <property type="match status" value="1"/>
</dbReference>
<evidence type="ECO:0000313" key="2">
    <source>
        <dbReference type="EMBL" id="ANE46266.1"/>
    </source>
</evidence>
<dbReference type="CDD" id="cd07385">
    <property type="entry name" value="MPP_YkuE_C"/>
    <property type="match status" value="1"/>
</dbReference>
<dbReference type="RefSeq" id="WP_068605803.1">
    <property type="nucleotide sequence ID" value="NZ_CP011388.1"/>
</dbReference>
<dbReference type="PROSITE" id="PS51318">
    <property type="entry name" value="TAT"/>
    <property type="match status" value="1"/>
</dbReference>
<name>A0A172TH30_9BACL</name>
<dbReference type="PATRIC" id="fig|1178515.4.peg.1642"/>
<dbReference type="Pfam" id="PF00149">
    <property type="entry name" value="Metallophos"/>
    <property type="match status" value="1"/>
</dbReference>
<dbReference type="GO" id="GO:0008758">
    <property type="term" value="F:UDP-2,3-diacylglucosamine hydrolase activity"/>
    <property type="evidence" value="ECO:0007669"/>
    <property type="project" value="TreeGrafter"/>
</dbReference>
<evidence type="ECO:0000259" key="1">
    <source>
        <dbReference type="Pfam" id="PF00149"/>
    </source>
</evidence>
<sequence length="286" mass="31760">MKPDIHSSRRKFLKLSAMVFGGLLTAPFAGFSYARYLEPQLLKIKRISLTLPRLPASFDGIRVVHFSDIHLDFHYSTERLAKLAHTIQRMKPDLICFTGDLYDRSIGNEGKRCAEILAGLSAPLGKWAVLGNHDHITGPEQVTSILDQGGFSVLTNRSAALTLDGASILIAGVDDALMGSPNLKEALSGKSDIFTLLLSHVPDFADMAAQYPVDLQLSGHSHGGQVRIPFYGHVFTPEFARKYPDGLYQIREGKFQLYTNRGIGVSTIPIRFWCRPELTVFTLRHH</sequence>